<comment type="caution">
    <text evidence="1">The sequence shown here is derived from an EMBL/GenBank/DDBJ whole genome shotgun (WGS) entry which is preliminary data.</text>
</comment>
<evidence type="ECO:0000313" key="1">
    <source>
        <dbReference type="EMBL" id="NJC71175.1"/>
    </source>
</evidence>
<dbReference type="Gene3D" id="3.40.30.10">
    <property type="entry name" value="Glutaredoxin"/>
    <property type="match status" value="1"/>
</dbReference>
<dbReference type="Proteomes" id="UP000722989">
    <property type="component" value="Unassembled WGS sequence"/>
</dbReference>
<dbReference type="SUPFAM" id="SSF52833">
    <property type="entry name" value="Thioredoxin-like"/>
    <property type="match status" value="1"/>
</dbReference>
<sequence length="94" mass="9883">MEGLRLRTARSGLDIISINVWESVDAATEARNFAGIWGIDGPVLLDETGEYAAALGIRGVPTNVLVDAHGIVRGVGLTAPQELDEAVDALLAEE</sequence>
<proteinExistence type="predicted"/>
<protein>
    <submittedName>
        <fullName evidence="1">TlpA family protein disulfide reductase</fullName>
    </submittedName>
</protein>
<reference evidence="1 2" key="1">
    <citation type="submission" date="2020-03" db="EMBL/GenBank/DDBJ databases">
        <title>WGS of the type strain of Planosporangium spp.</title>
        <authorList>
            <person name="Thawai C."/>
        </authorList>
    </citation>
    <scope>NUCLEOTIDE SEQUENCE [LARGE SCALE GENOMIC DNA]</scope>
    <source>
        <strain evidence="1 2">TBRC 5610</strain>
    </source>
</reference>
<gene>
    <name evidence="1" type="ORF">HC031_15855</name>
</gene>
<name>A0ABX0XYM3_9ACTN</name>
<accession>A0ABX0XYM3</accession>
<dbReference type="CDD" id="cd02966">
    <property type="entry name" value="TlpA_like_family"/>
    <property type="match status" value="1"/>
</dbReference>
<dbReference type="EMBL" id="JAATVY010000010">
    <property type="protein sequence ID" value="NJC71175.1"/>
    <property type="molecule type" value="Genomic_DNA"/>
</dbReference>
<evidence type="ECO:0000313" key="2">
    <source>
        <dbReference type="Proteomes" id="UP000722989"/>
    </source>
</evidence>
<dbReference type="InterPro" id="IPR036249">
    <property type="entry name" value="Thioredoxin-like_sf"/>
</dbReference>
<organism evidence="1 2">
    <name type="scientific">Planosporangium thailandense</name>
    <dbReference type="NCBI Taxonomy" id="765197"/>
    <lineage>
        <taxon>Bacteria</taxon>
        <taxon>Bacillati</taxon>
        <taxon>Actinomycetota</taxon>
        <taxon>Actinomycetes</taxon>
        <taxon>Micromonosporales</taxon>
        <taxon>Micromonosporaceae</taxon>
        <taxon>Planosporangium</taxon>
    </lineage>
</organism>
<keyword evidence="2" id="KW-1185">Reference proteome</keyword>